<dbReference type="GO" id="GO:0046872">
    <property type="term" value="F:metal ion binding"/>
    <property type="evidence" value="ECO:0007669"/>
    <property type="project" value="InterPro"/>
</dbReference>
<evidence type="ECO:0000256" key="1">
    <source>
        <dbReference type="ARBA" id="ARBA00023002"/>
    </source>
</evidence>
<gene>
    <name evidence="3" type="ordered locus">STH2234</name>
</gene>
<dbReference type="InterPro" id="IPR001670">
    <property type="entry name" value="ADH_Fe/GldA"/>
</dbReference>
<evidence type="ECO:0000313" key="3">
    <source>
        <dbReference type="EMBL" id="BAD41219.1"/>
    </source>
</evidence>
<dbReference type="KEGG" id="sth:STH2234"/>
<dbReference type="EMBL" id="AP006840">
    <property type="protein sequence ID" value="BAD41219.1"/>
    <property type="molecule type" value="Genomic_DNA"/>
</dbReference>
<name>Q67M74_SYMTH</name>
<protein>
    <recommendedName>
        <fullName evidence="2">Alcohol dehydrogenase iron-type/glycerol dehydrogenase GldA domain-containing protein</fullName>
    </recommendedName>
</protein>
<dbReference type="AlphaFoldDB" id="Q67M74"/>
<evidence type="ECO:0000313" key="4">
    <source>
        <dbReference type="Proteomes" id="UP000000417"/>
    </source>
</evidence>
<evidence type="ECO:0000259" key="2">
    <source>
        <dbReference type="Pfam" id="PF00465"/>
    </source>
</evidence>
<dbReference type="Gene3D" id="3.40.50.1970">
    <property type="match status" value="1"/>
</dbReference>
<dbReference type="Pfam" id="PF00465">
    <property type="entry name" value="Fe-ADH"/>
    <property type="match status" value="1"/>
</dbReference>
<dbReference type="GO" id="GO:0016491">
    <property type="term" value="F:oxidoreductase activity"/>
    <property type="evidence" value="ECO:0007669"/>
    <property type="project" value="UniProtKB-KW"/>
</dbReference>
<keyword evidence="1" id="KW-0560">Oxidoreductase</keyword>
<feature type="domain" description="Alcohol dehydrogenase iron-type/glycerol dehydrogenase GldA" evidence="2">
    <location>
        <begin position="4"/>
        <end position="66"/>
    </location>
</feature>
<dbReference type="Proteomes" id="UP000000417">
    <property type="component" value="Chromosome"/>
</dbReference>
<keyword evidence="4" id="KW-1185">Reference proteome</keyword>
<proteinExistence type="predicted"/>
<dbReference type="SUPFAM" id="SSF56796">
    <property type="entry name" value="Dehydroquinate synthase-like"/>
    <property type="match status" value="1"/>
</dbReference>
<dbReference type="STRING" id="292459.STH2234"/>
<organism evidence="3 4">
    <name type="scientific">Symbiobacterium thermophilum (strain DSM 24528 / JCM 14929 / IAM 14863 / T)</name>
    <dbReference type="NCBI Taxonomy" id="292459"/>
    <lineage>
        <taxon>Bacteria</taxon>
        <taxon>Bacillati</taxon>
        <taxon>Bacillota</taxon>
        <taxon>Clostridia</taxon>
        <taxon>Eubacteriales</taxon>
        <taxon>Symbiobacteriaceae</taxon>
        <taxon>Symbiobacterium</taxon>
    </lineage>
</organism>
<sequence length="72" mass="7677">MIWAAPGAAAQLPDEARRLGATRALLVSDRGLLATGTPERLQRMLEGAGVRCAVYADVMAEPSAEWLDPVSR</sequence>
<reference evidence="3 4" key="1">
    <citation type="journal article" date="2004" name="Nucleic Acids Res.">
        <title>Genome sequence of Symbiobacterium thermophilum, an uncultivable bacterium that depends on microbial commensalism.</title>
        <authorList>
            <person name="Ueda K."/>
            <person name="Yamashita A."/>
            <person name="Ishikawa J."/>
            <person name="Shimada M."/>
            <person name="Watsuji T."/>
            <person name="Morimura K."/>
            <person name="Ikeda H."/>
            <person name="Hattori M."/>
            <person name="Beppu T."/>
        </authorList>
    </citation>
    <scope>NUCLEOTIDE SEQUENCE [LARGE SCALE GENOMIC DNA]</scope>
    <source>
        <strain evidence="4">T / IAM 14863</strain>
    </source>
</reference>
<dbReference type="HOGENOM" id="CLU_2720846_0_0_9"/>
<accession>Q67M74</accession>